<dbReference type="InterPro" id="IPR006569">
    <property type="entry name" value="CID_dom"/>
</dbReference>
<dbReference type="InterPro" id="IPR008942">
    <property type="entry name" value="ENTH_VHS"/>
</dbReference>
<dbReference type="InterPro" id="IPR035979">
    <property type="entry name" value="RBD_domain_sf"/>
</dbReference>
<evidence type="ECO:0000256" key="1">
    <source>
        <dbReference type="ARBA" id="ARBA00004123"/>
    </source>
</evidence>
<gene>
    <name evidence="9" type="ORF">K505DRAFT_344263</name>
</gene>
<feature type="region of interest" description="Disordered" evidence="6">
    <location>
        <begin position="292"/>
        <end position="463"/>
    </location>
</feature>
<dbReference type="Pfam" id="PF04818">
    <property type="entry name" value="CID"/>
    <property type="match status" value="1"/>
</dbReference>
<dbReference type="Gene3D" id="3.30.70.330">
    <property type="match status" value="1"/>
</dbReference>
<evidence type="ECO:0000259" key="8">
    <source>
        <dbReference type="PROSITE" id="PS51391"/>
    </source>
</evidence>
<reference evidence="9" key="1">
    <citation type="journal article" date="2020" name="Stud. Mycol.">
        <title>101 Dothideomycetes genomes: a test case for predicting lifestyles and emergence of pathogens.</title>
        <authorList>
            <person name="Haridas S."/>
            <person name="Albert R."/>
            <person name="Binder M."/>
            <person name="Bloem J."/>
            <person name="Labutti K."/>
            <person name="Salamov A."/>
            <person name="Andreopoulos B."/>
            <person name="Baker S."/>
            <person name="Barry K."/>
            <person name="Bills G."/>
            <person name="Bluhm B."/>
            <person name="Cannon C."/>
            <person name="Castanera R."/>
            <person name="Culley D."/>
            <person name="Daum C."/>
            <person name="Ezra D."/>
            <person name="Gonzalez J."/>
            <person name="Henrissat B."/>
            <person name="Kuo A."/>
            <person name="Liang C."/>
            <person name="Lipzen A."/>
            <person name="Lutzoni F."/>
            <person name="Magnuson J."/>
            <person name="Mondo S."/>
            <person name="Nolan M."/>
            <person name="Ohm R."/>
            <person name="Pangilinan J."/>
            <person name="Park H.-J."/>
            <person name="Ramirez L."/>
            <person name="Alfaro M."/>
            <person name="Sun H."/>
            <person name="Tritt A."/>
            <person name="Yoshinaga Y."/>
            <person name="Zwiers L.-H."/>
            <person name="Turgeon B."/>
            <person name="Goodwin S."/>
            <person name="Spatafora J."/>
            <person name="Crous P."/>
            <person name="Grigoriev I."/>
        </authorList>
    </citation>
    <scope>NUCLEOTIDE SEQUENCE</scope>
    <source>
        <strain evidence="9">CBS 109.77</strain>
    </source>
</reference>
<dbReference type="SUPFAM" id="SSF54928">
    <property type="entry name" value="RNA-binding domain, RBD"/>
    <property type="match status" value="1"/>
</dbReference>
<dbReference type="FunFam" id="3.30.70.330:FF:000397">
    <property type="entry name" value="RNA binding protein Nrd1"/>
    <property type="match status" value="1"/>
</dbReference>
<dbReference type="Proteomes" id="UP000799757">
    <property type="component" value="Unassembled WGS sequence"/>
</dbReference>
<feature type="compositionally biased region" description="Basic and acidic residues" evidence="6">
    <location>
        <begin position="354"/>
        <end position="373"/>
    </location>
</feature>
<organism evidence="9 10">
    <name type="scientific">Melanomma pulvis-pyrius CBS 109.77</name>
    <dbReference type="NCBI Taxonomy" id="1314802"/>
    <lineage>
        <taxon>Eukaryota</taxon>
        <taxon>Fungi</taxon>
        <taxon>Dikarya</taxon>
        <taxon>Ascomycota</taxon>
        <taxon>Pezizomycotina</taxon>
        <taxon>Dothideomycetes</taxon>
        <taxon>Pleosporomycetidae</taxon>
        <taxon>Pleosporales</taxon>
        <taxon>Melanommataceae</taxon>
        <taxon>Melanomma</taxon>
    </lineage>
</organism>
<comment type="subcellular location">
    <subcellularLocation>
        <location evidence="1">Nucleus</location>
    </subcellularLocation>
</comment>
<evidence type="ECO:0000256" key="3">
    <source>
        <dbReference type="ARBA" id="ARBA00022884"/>
    </source>
</evidence>
<evidence type="ECO:0000313" key="9">
    <source>
        <dbReference type="EMBL" id="KAF2785906.1"/>
    </source>
</evidence>
<dbReference type="Gene3D" id="1.25.40.90">
    <property type="match status" value="1"/>
</dbReference>
<keyword evidence="3 5" id="KW-0694">RNA-binding</keyword>
<evidence type="ECO:0000313" key="10">
    <source>
        <dbReference type="Proteomes" id="UP000799757"/>
    </source>
</evidence>
<dbReference type="InterPro" id="IPR000504">
    <property type="entry name" value="RRM_dom"/>
</dbReference>
<dbReference type="GO" id="GO:0031124">
    <property type="term" value="P:mRNA 3'-end processing"/>
    <property type="evidence" value="ECO:0007669"/>
    <property type="project" value="UniProtKB-ARBA"/>
</dbReference>
<protein>
    <submittedName>
        <fullName evidence="9">Uncharacterized protein</fullName>
    </submittedName>
</protein>
<evidence type="ECO:0000256" key="5">
    <source>
        <dbReference type="PROSITE-ProRule" id="PRU00176"/>
    </source>
</evidence>
<feature type="compositionally biased region" description="Basic and acidic residues" evidence="6">
    <location>
        <begin position="408"/>
        <end position="417"/>
    </location>
</feature>
<dbReference type="PROSITE" id="PS50102">
    <property type="entry name" value="RRM"/>
    <property type="match status" value="1"/>
</dbReference>
<dbReference type="Pfam" id="PF21380">
    <property type="entry name" value="Nrd1-Seb1_dom2"/>
    <property type="match status" value="1"/>
</dbReference>
<evidence type="ECO:0000256" key="6">
    <source>
        <dbReference type="SAM" id="MobiDB-lite"/>
    </source>
</evidence>
<keyword evidence="2" id="KW-0597">Phosphoprotein</keyword>
<evidence type="ECO:0000259" key="7">
    <source>
        <dbReference type="PROSITE" id="PS50102"/>
    </source>
</evidence>
<dbReference type="InterPro" id="IPR012677">
    <property type="entry name" value="Nucleotide-bd_a/b_plait_sf"/>
</dbReference>
<dbReference type="GO" id="GO:0032991">
    <property type="term" value="C:protein-containing complex"/>
    <property type="evidence" value="ECO:0007669"/>
    <property type="project" value="UniProtKB-ARBA"/>
</dbReference>
<feature type="domain" description="RRM" evidence="7">
    <location>
        <begin position="475"/>
        <end position="542"/>
    </location>
</feature>
<keyword evidence="10" id="KW-1185">Reference proteome</keyword>
<dbReference type="SMART" id="SM00582">
    <property type="entry name" value="RPR"/>
    <property type="match status" value="1"/>
</dbReference>
<proteinExistence type="predicted"/>
<dbReference type="GO" id="GO:0006369">
    <property type="term" value="P:termination of RNA polymerase II transcription"/>
    <property type="evidence" value="ECO:0007669"/>
    <property type="project" value="UniProtKB-ARBA"/>
</dbReference>
<feature type="compositionally biased region" description="Basic and acidic residues" evidence="6">
    <location>
        <begin position="425"/>
        <end position="434"/>
    </location>
</feature>
<dbReference type="GO" id="GO:0005634">
    <property type="term" value="C:nucleus"/>
    <property type="evidence" value="ECO:0007669"/>
    <property type="project" value="UniProtKB-SubCell"/>
</dbReference>
<dbReference type="AlphaFoldDB" id="A0A6A6WP97"/>
<dbReference type="InterPro" id="IPR048892">
    <property type="entry name" value="Nrd1_Seb1_dom2"/>
</dbReference>
<dbReference type="Pfam" id="PF00076">
    <property type="entry name" value="RRM_1"/>
    <property type="match status" value="1"/>
</dbReference>
<dbReference type="FunFam" id="1.25.40.90:FF:000026">
    <property type="entry name" value="RNA binding protein Nrd1"/>
    <property type="match status" value="1"/>
</dbReference>
<dbReference type="CDD" id="cd16984">
    <property type="entry name" value="CID_Nrd1_like"/>
    <property type="match status" value="1"/>
</dbReference>
<dbReference type="GO" id="GO:0031126">
    <property type="term" value="P:sno(s)RNA 3'-end processing"/>
    <property type="evidence" value="ECO:0007669"/>
    <property type="project" value="UniProtKB-ARBA"/>
</dbReference>
<evidence type="ECO:0000256" key="4">
    <source>
        <dbReference type="ARBA" id="ARBA00023242"/>
    </source>
</evidence>
<dbReference type="SUPFAM" id="SSF48464">
    <property type="entry name" value="ENTH/VHS domain"/>
    <property type="match status" value="1"/>
</dbReference>
<dbReference type="EMBL" id="MU002614">
    <property type="protein sequence ID" value="KAF2785906.1"/>
    <property type="molecule type" value="Genomic_DNA"/>
</dbReference>
<feature type="region of interest" description="Disordered" evidence="6">
    <location>
        <begin position="151"/>
        <end position="175"/>
    </location>
</feature>
<feature type="domain" description="CID" evidence="8">
    <location>
        <begin position="2"/>
        <end position="153"/>
    </location>
</feature>
<dbReference type="SMART" id="SM00360">
    <property type="entry name" value="RRM"/>
    <property type="match status" value="1"/>
</dbReference>
<accession>A0A6A6WP97</accession>
<dbReference type="OrthoDB" id="79367at2759"/>
<dbReference type="PROSITE" id="PS51391">
    <property type="entry name" value="CID"/>
    <property type="match status" value="1"/>
</dbReference>
<dbReference type="GO" id="GO:0003723">
    <property type="term" value="F:RNA binding"/>
    <property type="evidence" value="ECO:0007669"/>
    <property type="project" value="UniProtKB-UniRule"/>
</dbReference>
<evidence type="ECO:0000256" key="2">
    <source>
        <dbReference type="ARBA" id="ARBA00022553"/>
    </source>
</evidence>
<keyword evidence="4" id="KW-0539">Nucleus</keyword>
<name>A0A6A6WP97_9PLEO</name>
<feature type="compositionally biased region" description="Polar residues" evidence="6">
    <location>
        <begin position="301"/>
        <end position="321"/>
    </location>
</feature>
<feature type="compositionally biased region" description="Low complexity" evidence="6">
    <location>
        <begin position="435"/>
        <end position="447"/>
    </location>
</feature>
<dbReference type="GO" id="GO:0010629">
    <property type="term" value="P:negative regulation of gene expression"/>
    <property type="evidence" value="ECO:0007669"/>
    <property type="project" value="UniProtKB-ARBA"/>
</dbReference>
<feature type="region of interest" description="Disordered" evidence="6">
    <location>
        <begin position="608"/>
        <end position="659"/>
    </location>
</feature>
<sequence length="684" mass="73452">MAAMEEIEALLQSLQALKPPGVTKPKIDAITAKCVDNVQSDSAIVQKIHQQFKNSPATHKLGVLYVVDSIARQWKEKARLAGQAVSKNAAPGTFASGVQKVTDVLPSLMTDLIQSAPQNQKEKISKLLDIWERGQTFPQKSLASFKQLLNNSQNNTLTPPGSPPKGPVASNGVGVPANAQQVAPVAAPQDTGSLLAALATHGQQNPHTNHMQAAPPAVSYAQNMAPLPPPGFVPPPPAANSGHVLPPFPPAGGNDIMNHILPLIANGTIPPDQVYQVLALLAAAQSGGAGIAPPPQLPVPANTQPIAQNGTHPNGYEQNGAQPARYEQSGTQAVRYDQNGAQPDRYEQSGSQSDRYEQSGSRYRERSRSPDPSRRRRSPNRRSPPNRRDSPTYGVYDPNAGAEANVQKGHERGERGRGRGKQRGGRNDRNEYRQRTPPAQRRQTSPTGSASRNSQPKFLEWDKSMPRDHIKVLSRTLFIGGAGGTEGEIRNIFSRFGKVQTCIVNQEKRHAFVKMVNRRDAISAKEGMDNIQDPVALAKARQTRWGVGFGPRDCSDYATGISVIPISRLTDADRKWVLTAEFGGTGGRALEGGMVIEEPDIEIGAGVSSKAISRRVPAEAGRRGGGGGRGDNTHAPRGGFDNGPRSRQQARPHAHEPRHISPRAEQAIAIPPAIPGFGFQLPGF</sequence>